<proteinExistence type="predicted"/>
<evidence type="ECO:0008006" key="3">
    <source>
        <dbReference type="Google" id="ProtNLM"/>
    </source>
</evidence>
<evidence type="ECO:0000313" key="2">
    <source>
        <dbReference type="Proteomes" id="UP001432322"/>
    </source>
</evidence>
<evidence type="ECO:0000313" key="1">
    <source>
        <dbReference type="EMBL" id="GMT30568.1"/>
    </source>
</evidence>
<keyword evidence="2" id="KW-1185">Reference proteome</keyword>
<reference evidence="1" key="1">
    <citation type="submission" date="2023-10" db="EMBL/GenBank/DDBJ databases">
        <title>Genome assembly of Pristionchus species.</title>
        <authorList>
            <person name="Yoshida K."/>
            <person name="Sommer R.J."/>
        </authorList>
    </citation>
    <scope>NUCLEOTIDE SEQUENCE</scope>
    <source>
        <strain evidence="1">RS5133</strain>
    </source>
</reference>
<dbReference type="EMBL" id="BTSY01000005">
    <property type="protein sequence ID" value="GMT30568.1"/>
    <property type="molecule type" value="Genomic_DNA"/>
</dbReference>
<gene>
    <name evidence="1" type="ORF">PFISCL1PPCAC_21865</name>
</gene>
<accession>A0AAV5WJS9</accession>
<dbReference type="Proteomes" id="UP001432322">
    <property type="component" value="Unassembled WGS sequence"/>
</dbReference>
<dbReference type="AlphaFoldDB" id="A0AAV5WJS9"/>
<feature type="non-terminal residue" evidence="1">
    <location>
        <position position="1"/>
    </location>
</feature>
<sequence length="182" mass="21013">ILLQYPILDLPAEISKILSYIGGKELGICLKSFALDKIYTESKFNERIDDVLIKVQHRYAKIKSNRYYFNDELCSFRFICDRMRHVFSKCEIGGLIIDLFKKSASFLLYLLDCCAGIRCDYLSVFPYNFSKIIVSDQSLRQLISNKKEMEIRMMFKGITAGGLFAIWEDLLNGKFVGLSIIV</sequence>
<protein>
    <recommendedName>
        <fullName evidence="3">F-box domain-containing protein</fullName>
    </recommendedName>
</protein>
<organism evidence="1 2">
    <name type="scientific">Pristionchus fissidentatus</name>
    <dbReference type="NCBI Taxonomy" id="1538716"/>
    <lineage>
        <taxon>Eukaryota</taxon>
        <taxon>Metazoa</taxon>
        <taxon>Ecdysozoa</taxon>
        <taxon>Nematoda</taxon>
        <taxon>Chromadorea</taxon>
        <taxon>Rhabditida</taxon>
        <taxon>Rhabditina</taxon>
        <taxon>Diplogasteromorpha</taxon>
        <taxon>Diplogasteroidea</taxon>
        <taxon>Neodiplogasteridae</taxon>
        <taxon>Pristionchus</taxon>
    </lineage>
</organism>
<name>A0AAV5WJS9_9BILA</name>
<comment type="caution">
    <text evidence="1">The sequence shown here is derived from an EMBL/GenBank/DDBJ whole genome shotgun (WGS) entry which is preliminary data.</text>
</comment>